<proteinExistence type="predicted"/>
<dbReference type="Proteomes" id="UP001155901">
    <property type="component" value="Unassembled WGS sequence"/>
</dbReference>
<dbReference type="PANTHER" id="PTHR42951">
    <property type="entry name" value="METALLO-BETA-LACTAMASE DOMAIN-CONTAINING"/>
    <property type="match status" value="1"/>
</dbReference>
<feature type="domain" description="Metallo-beta-lactamase" evidence="2">
    <location>
        <begin position="46"/>
        <end position="236"/>
    </location>
</feature>
<gene>
    <name evidence="3" type="primary">bla</name>
    <name evidence="3" type="ORF">KVP70_21740</name>
    <name evidence="4" type="ORF">L1274_002631</name>
</gene>
<comment type="caution">
    <text evidence="3">The sequence shown here is derived from an EMBL/GenBank/DDBJ whole genome shotgun (WGS) entry which is preliminary data.</text>
</comment>
<evidence type="ECO:0000313" key="3">
    <source>
        <dbReference type="EMBL" id="MBV6323563.1"/>
    </source>
</evidence>
<keyword evidence="6" id="KW-1185">Reference proteome</keyword>
<dbReference type="EMBL" id="JALJZU010000005">
    <property type="protein sequence ID" value="MCP2008918.1"/>
    <property type="molecule type" value="Genomic_DNA"/>
</dbReference>
<dbReference type="GO" id="GO:0008800">
    <property type="term" value="F:beta-lactamase activity"/>
    <property type="evidence" value="ECO:0007669"/>
    <property type="project" value="UniProtKB-EC"/>
</dbReference>
<protein>
    <submittedName>
        <fullName evidence="4">Metallo-beta-lactamase class B</fullName>
        <ecNumber evidence="4">3.5.2.6</ecNumber>
    </submittedName>
    <submittedName>
        <fullName evidence="3">Subclass B3 metallo-beta-lactamase</fullName>
    </submittedName>
</protein>
<keyword evidence="1" id="KW-0732">Signal</keyword>
<reference evidence="3" key="1">
    <citation type="submission" date="2021-07" db="EMBL/GenBank/DDBJ databases">
        <title>Characterization of violacein-producing bacteria and related species.</title>
        <authorList>
            <person name="Wilson H.S."/>
            <person name="De Leon M.E."/>
        </authorList>
    </citation>
    <scope>NUCLEOTIDE SEQUENCE</scope>
    <source>
        <strain evidence="3">HSC-15S17</strain>
    </source>
</reference>
<feature type="chain" id="PRO_5041210583" evidence="1">
    <location>
        <begin position="22"/>
        <end position="282"/>
    </location>
</feature>
<name>A0AA41L361_9BURK</name>
<dbReference type="RefSeq" id="WP_217944294.1">
    <property type="nucleotide sequence ID" value="NZ_JAHTGR010000012.1"/>
</dbReference>
<dbReference type="NCBIfam" id="NF033105">
    <property type="entry name" value="bla_subclass_B3"/>
    <property type="match status" value="1"/>
</dbReference>
<evidence type="ECO:0000259" key="2">
    <source>
        <dbReference type="SMART" id="SM00849"/>
    </source>
</evidence>
<organism evidence="3 5">
    <name type="scientific">Duganella violaceipulchra</name>
    <dbReference type="NCBI Taxonomy" id="2849652"/>
    <lineage>
        <taxon>Bacteria</taxon>
        <taxon>Pseudomonadati</taxon>
        <taxon>Pseudomonadota</taxon>
        <taxon>Betaproteobacteria</taxon>
        <taxon>Burkholderiales</taxon>
        <taxon>Oxalobacteraceae</taxon>
        <taxon>Telluria group</taxon>
        <taxon>Duganella</taxon>
    </lineage>
</organism>
<reference evidence="4" key="2">
    <citation type="submission" date="2022-03" db="EMBL/GenBank/DDBJ databases">
        <title>Genome Encyclopedia of Bacteria and Archaea VI: Functional Genomics of Type Strains.</title>
        <authorList>
            <person name="Whitman W."/>
        </authorList>
    </citation>
    <scope>NUCLEOTIDE SEQUENCE</scope>
    <source>
        <strain evidence="4">HSC-15S17</strain>
    </source>
</reference>
<dbReference type="EC" id="3.5.2.6" evidence="4"/>
<accession>A0AA41L361</accession>
<dbReference type="SMART" id="SM00849">
    <property type="entry name" value="Lactamase_B"/>
    <property type="match status" value="1"/>
</dbReference>
<dbReference type="InterPro" id="IPR050855">
    <property type="entry name" value="NDM-1-like"/>
</dbReference>
<dbReference type="AlphaFoldDB" id="A0AA41L361"/>
<evidence type="ECO:0000256" key="1">
    <source>
        <dbReference type="SAM" id="SignalP"/>
    </source>
</evidence>
<evidence type="ECO:0000313" key="6">
    <source>
        <dbReference type="Proteomes" id="UP001162889"/>
    </source>
</evidence>
<dbReference type="NCBIfam" id="NF012229">
    <property type="entry name" value="bla_class_B_core"/>
    <property type="match status" value="1"/>
</dbReference>
<dbReference type="EMBL" id="JAHTGR010000012">
    <property type="protein sequence ID" value="MBV6323563.1"/>
    <property type="molecule type" value="Genomic_DNA"/>
</dbReference>
<evidence type="ECO:0000313" key="4">
    <source>
        <dbReference type="EMBL" id="MCP2008918.1"/>
    </source>
</evidence>
<keyword evidence="4" id="KW-0378">Hydrolase</keyword>
<dbReference type="Pfam" id="PF00753">
    <property type="entry name" value="Lactamase_B"/>
    <property type="match status" value="1"/>
</dbReference>
<dbReference type="Proteomes" id="UP001162889">
    <property type="component" value="Unassembled WGS sequence"/>
</dbReference>
<sequence>MIKPLLAAVLCGLAAFASANAPDDNWNKPVEPFQIYGNSYYVGVSSLSSVLVTSPQGHILLDGGYPDSPQRIAASIRKLGFRIEDVKLILSSHDHFDHAGGIAELQRMSGATVVASPLTAADLKRGSMAKDDPQFVGSTPFARVRKVRTVRDGEAVKVGPLSLTAMYTPGHTAGGTSWTWSSCEQDRCASIVFADSINPISSDGYKFSAHSEVQKQYERSFAALEQASCDIIIAVHPDNSGTWDKLRSGKPHPLLDGGDGCKAYVKLSRDKLNLRLAKEAGK</sequence>
<feature type="signal peptide" evidence="1">
    <location>
        <begin position="1"/>
        <end position="21"/>
    </location>
</feature>
<dbReference type="InterPro" id="IPR001279">
    <property type="entry name" value="Metallo-B-lactamas"/>
</dbReference>
<dbReference type="PANTHER" id="PTHR42951:SF17">
    <property type="entry name" value="METALLO-BETA-LACTAMASE DOMAIN-CONTAINING PROTEIN"/>
    <property type="match status" value="1"/>
</dbReference>
<evidence type="ECO:0000313" key="5">
    <source>
        <dbReference type="Proteomes" id="UP001155901"/>
    </source>
</evidence>